<dbReference type="EMBL" id="JAHRIN010016817">
    <property type="protein sequence ID" value="MEQ2196281.1"/>
    <property type="molecule type" value="Genomic_DNA"/>
</dbReference>
<organism evidence="1 2">
    <name type="scientific">Xenoophorus captivus</name>
    <dbReference type="NCBI Taxonomy" id="1517983"/>
    <lineage>
        <taxon>Eukaryota</taxon>
        <taxon>Metazoa</taxon>
        <taxon>Chordata</taxon>
        <taxon>Craniata</taxon>
        <taxon>Vertebrata</taxon>
        <taxon>Euteleostomi</taxon>
        <taxon>Actinopterygii</taxon>
        <taxon>Neopterygii</taxon>
        <taxon>Teleostei</taxon>
        <taxon>Neoteleostei</taxon>
        <taxon>Acanthomorphata</taxon>
        <taxon>Ovalentaria</taxon>
        <taxon>Atherinomorphae</taxon>
        <taxon>Cyprinodontiformes</taxon>
        <taxon>Goodeidae</taxon>
        <taxon>Xenoophorus</taxon>
    </lineage>
</organism>
<keyword evidence="2" id="KW-1185">Reference proteome</keyword>
<evidence type="ECO:0000313" key="1">
    <source>
        <dbReference type="EMBL" id="MEQ2196281.1"/>
    </source>
</evidence>
<proteinExistence type="predicted"/>
<accession>A0ABV0QLM9</accession>
<protein>
    <submittedName>
        <fullName evidence="1">Uncharacterized protein</fullName>
    </submittedName>
</protein>
<dbReference type="Proteomes" id="UP001434883">
    <property type="component" value="Unassembled WGS sequence"/>
</dbReference>
<name>A0ABV0QLM9_9TELE</name>
<sequence>MIVWAGAGCHLRSGLLSRLQLMKFFSFISEESESVLTAAETPSISSPPLVLSSSSSSPLYLLCSEPFPLGNNESLFGKSSSLQGTGSEIEANSKTVESHLYYAN</sequence>
<evidence type="ECO:0000313" key="2">
    <source>
        <dbReference type="Proteomes" id="UP001434883"/>
    </source>
</evidence>
<comment type="caution">
    <text evidence="1">The sequence shown here is derived from an EMBL/GenBank/DDBJ whole genome shotgun (WGS) entry which is preliminary data.</text>
</comment>
<reference evidence="1 2" key="1">
    <citation type="submission" date="2021-06" db="EMBL/GenBank/DDBJ databases">
        <authorList>
            <person name="Palmer J.M."/>
        </authorList>
    </citation>
    <scope>NUCLEOTIDE SEQUENCE [LARGE SCALE GENOMIC DNA]</scope>
    <source>
        <strain evidence="1 2">XC_2019</strain>
        <tissue evidence="1">Muscle</tissue>
    </source>
</reference>
<gene>
    <name evidence="1" type="ORF">XENOCAPTIV_001168</name>
</gene>